<proteinExistence type="predicted"/>
<dbReference type="InterPro" id="IPR013087">
    <property type="entry name" value="Znf_C2H2_type"/>
</dbReference>
<name>A0A4S2LG72_OPIFE</name>
<dbReference type="PANTHER" id="PTHR16515:SF49">
    <property type="entry name" value="GASTRULA ZINC FINGER PROTEIN XLCGF49.1-LIKE-RELATED"/>
    <property type="match status" value="1"/>
</dbReference>
<evidence type="ECO:0000313" key="11">
    <source>
        <dbReference type="EMBL" id="TGZ59428.1"/>
    </source>
</evidence>
<keyword evidence="3" id="KW-0677">Repeat</keyword>
<keyword evidence="2" id="KW-0479">Metal-binding</keyword>
<dbReference type="Gene3D" id="3.30.160.60">
    <property type="entry name" value="Classic Zinc Finger"/>
    <property type="match status" value="2"/>
</dbReference>
<dbReference type="OrthoDB" id="6278242at2759"/>
<dbReference type="Pfam" id="PF00096">
    <property type="entry name" value="zf-C2H2"/>
    <property type="match status" value="1"/>
</dbReference>
<keyword evidence="8" id="KW-0539">Nucleus</keyword>
<gene>
    <name evidence="11" type="ORF">CRM22_009078</name>
</gene>
<evidence type="ECO:0000256" key="8">
    <source>
        <dbReference type="ARBA" id="ARBA00023242"/>
    </source>
</evidence>
<dbReference type="AlphaFoldDB" id="A0A4S2LG72"/>
<evidence type="ECO:0000256" key="2">
    <source>
        <dbReference type="ARBA" id="ARBA00022723"/>
    </source>
</evidence>
<feature type="domain" description="C2H2-type" evidence="10">
    <location>
        <begin position="191"/>
        <end position="219"/>
    </location>
</feature>
<reference evidence="11 12" key="1">
    <citation type="journal article" date="2019" name="BMC Genomics">
        <title>New insights from Opisthorchis felineus genome: update on genomics of the epidemiologically important liver flukes.</title>
        <authorList>
            <person name="Ershov N.I."/>
            <person name="Mordvinov V.A."/>
            <person name="Prokhortchouk E.B."/>
            <person name="Pakharukova M.Y."/>
            <person name="Gunbin K.V."/>
            <person name="Ustyantsev K."/>
            <person name="Genaev M.A."/>
            <person name="Blinov A.G."/>
            <person name="Mazur A."/>
            <person name="Boulygina E."/>
            <person name="Tsygankova S."/>
            <person name="Khrameeva E."/>
            <person name="Chekanov N."/>
            <person name="Fan G."/>
            <person name="Xiao A."/>
            <person name="Zhang H."/>
            <person name="Xu X."/>
            <person name="Yang H."/>
            <person name="Solovyev V."/>
            <person name="Lee S.M."/>
            <person name="Liu X."/>
            <person name="Afonnikov D.A."/>
            <person name="Skryabin K.G."/>
        </authorList>
    </citation>
    <scope>NUCLEOTIDE SEQUENCE [LARGE SCALE GENOMIC DNA]</scope>
    <source>
        <strain evidence="11">AK-0245</strain>
        <tissue evidence="11">Whole organism</tissue>
    </source>
</reference>
<evidence type="ECO:0000256" key="4">
    <source>
        <dbReference type="ARBA" id="ARBA00022771"/>
    </source>
</evidence>
<dbReference type="InterPro" id="IPR036236">
    <property type="entry name" value="Znf_C2H2_sf"/>
</dbReference>
<evidence type="ECO:0000256" key="5">
    <source>
        <dbReference type="ARBA" id="ARBA00022833"/>
    </source>
</evidence>
<comment type="subcellular location">
    <subcellularLocation>
        <location evidence="1">Nucleus</location>
    </subcellularLocation>
</comment>
<dbReference type="FunFam" id="3.30.160.60:FF:000012">
    <property type="entry name" value="RB-associated KRAB zinc finger protein-like"/>
    <property type="match status" value="1"/>
</dbReference>
<dbReference type="SUPFAM" id="SSF57667">
    <property type="entry name" value="beta-beta-alpha zinc fingers"/>
    <property type="match status" value="2"/>
</dbReference>
<evidence type="ECO:0000256" key="3">
    <source>
        <dbReference type="ARBA" id="ARBA00022737"/>
    </source>
</evidence>
<accession>A0A4S2LG72</accession>
<keyword evidence="12" id="KW-1185">Reference proteome</keyword>
<dbReference type="InterPro" id="IPR050331">
    <property type="entry name" value="Zinc_finger"/>
</dbReference>
<evidence type="ECO:0000256" key="6">
    <source>
        <dbReference type="ARBA" id="ARBA00023015"/>
    </source>
</evidence>
<evidence type="ECO:0000256" key="9">
    <source>
        <dbReference type="PROSITE-ProRule" id="PRU00042"/>
    </source>
</evidence>
<keyword evidence="5" id="KW-0862">Zinc</keyword>
<dbReference type="STRING" id="147828.A0A4S2LG72"/>
<evidence type="ECO:0000256" key="1">
    <source>
        <dbReference type="ARBA" id="ARBA00004123"/>
    </source>
</evidence>
<feature type="domain" description="C2H2-type" evidence="10">
    <location>
        <begin position="163"/>
        <end position="190"/>
    </location>
</feature>
<evidence type="ECO:0000256" key="7">
    <source>
        <dbReference type="ARBA" id="ARBA00023163"/>
    </source>
</evidence>
<dbReference type="SMART" id="SM00355">
    <property type="entry name" value="ZnF_C2H2"/>
    <property type="match status" value="3"/>
</dbReference>
<dbReference type="PROSITE" id="PS50157">
    <property type="entry name" value="ZINC_FINGER_C2H2_2"/>
    <property type="match status" value="3"/>
</dbReference>
<dbReference type="Proteomes" id="UP000308267">
    <property type="component" value="Unassembled WGS sequence"/>
</dbReference>
<dbReference type="GO" id="GO:0005634">
    <property type="term" value="C:nucleus"/>
    <property type="evidence" value="ECO:0007669"/>
    <property type="project" value="UniProtKB-SubCell"/>
</dbReference>
<dbReference type="PROSITE" id="PS00028">
    <property type="entry name" value="ZINC_FINGER_C2H2_1"/>
    <property type="match status" value="3"/>
</dbReference>
<keyword evidence="4 9" id="KW-0863">Zinc-finger</keyword>
<dbReference type="GO" id="GO:0008270">
    <property type="term" value="F:zinc ion binding"/>
    <property type="evidence" value="ECO:0007669"/>
    <property type="project" value="UniProtKB-KW"/>
</dbReference>
<evidence type="ECO:0000313" key="12">
    <source>
        <dbReference type="Proteomes" id="UP000308267"/>
    </source>
</evidence>
<dbReference type="EMBL" id="SJOL01008853">
    <property type="protein sequence ID" value="TGZ59428.1"/>
    <property type="molecule type" value="Genomic_DNA"/>
</dbReference>
<sequence>MFKILLILPSFVNGIKNVEALDGVLRGYAPIERQPTLDAFGERRETRFPQRNFTTSKVAENLFAQFTEGKQQGLLARLVAAPVINQPGGICKESQCHFLHNCELSEKSFEGKSTPETHEHFRSEVKKYACGYCGKQFKQSFCVKEHKAAAHCGEGIVQKEQLHLCPVCGKLIVRETAFLKHMRGHSIKNPFHCEMCGKAFSRLDNLGRHQKRNHLGSKSVAALCD</sequence>
<protein>
    <recommendedName>
        <fullName evidence="10">C2H2-type domain-containing protein</fullName>
    </recommendedName>
</protein>
<evidence type="ECO:0000259" key="10">
    <source>
        <dbReference type="PROSITE" id="PS50157"/>
    </source>
</evidence>
<feature type="domain" description="C2H2-type" evidence="10">
    <location>
        <begin position="128"/>
        <end position="156"/>
    </location>
</feature>
<keyword evidence="7" id="KW-0804">Transcription</keyword>
<keyword evidence="6" id="KW-0805">Transcription regulation</keyword>
<comment type="caution">
    <text evidence="11">The sequence shown here is derived from an EMBL/GenBank/DDBJ whole genome shotgun (WGS) entry which is preliminary data.</text>
</comment>
<organism evidence="11 12">
    <name type="scientific">Opisthorchis felineus</name>
    <dbReference type="NCBI Taxonomy" id="147828"/>
    <lineage>
        <taxon>Eukaryota</taxon>
        <taxon>Metazoa</taxon>
        <taxon>Spiralia</taxon>
        <taxon>Lophotrochozoa</taxon>
        <taxon>Platyhelminthes</taxon>
        <taxon>Trematoda</taxon>
        <taxon>Digenea</taxon>
        <taxon>Opisthorchiida</taxon>
        <taxon>Opisthorchiata</taxon>
        <taxon>Opisthorchiidae</taxon>
        <taxon>Opisthorchis</taxon>
    </lineage>
</organism>
<dbReference type="GO" id="GO:0010468">
    <property type="term" value="P:regulation of gene expression"/>
    <property type="evidence" value="ECO:0007669"/>
    <property type="project" value="TreeGrafter"/>
</dbReference>
<dbReference type="PANTHER" id="PTHR16515">
    <property type="entry name" value="PR DOMAIN ZINC FINGER PROTEIN"/>
    <property type="match status" value="1"/>
</dbReference>